<evidence type="ECO:0000256" key="1">
    <source>
        <dbReference type="SAM" id="MobiDB-lite"/>
    </source>
</evidence>
<sequence length="298" mass="33628">MPLGSLSRPNGPANLQRGLERLQRGERHASMHFPGFSARFDPVVPLSFDPQARQIGSSYLLKISCISPTTDSPVDDRSPATAATVEAGHADSGNCNTDPAAHDSLQHRMKTREIPRPVLIHRLAMWPPNVGGNMASSSKCTPAQLQAMRAYRERYQRLCRPAALLNFNRNTEQLRAKARERMARCGRFIQLKEGETADTDQYRARARASSQRHRERYRDALANAQRVRRARKYIKDHGFNEWARRYDKKYIAAHGHDVWVAAHPIRASTPTSPDLEDPASSPSTLMPQPDDSDWELND</sequence>
<organism evidence="2 3">
    <name type="scientific">Mycena alexandri</name>
    <dbReference type="NCBI Taxonomy" id="1745969"/>
    <lineage>
        <taxon>Eukaryota</taxon>
        <taxon>Fungi</taxon>
        <taxon>Dikarya</taxon>
        <taxon>Basidiomycota</taxon>
        <taxon>Agaricomycotina</taxon>
        <taxon>Agaricomycetes</taxon>
        <taxon>Agaricomycetidae</taxon>
        <taxon>Agaricales</taxon>
        <taxon>Marasmiineae</taxon>
        <taxon>Mycenaceae</taxon>
        <taxon>Mycena</taxon>
    </lineage>
</organism>
<protein>
    <submittedName>
        <fullName evidence="2">Uncharacterized protein</fullName>
    </submittedName>
</protein>
<evidence type="ECO:0000313" key="2">
    <source>
        <dbReference type="EMBL" id="KAJ7027742.1"/>
    </source>
</evidence>
<dbReference type="Proteomes" id="UP001218188">
    <property type="component" value="Unassembled WGS sequence"/>
</dbReference>
<dbReference type="AlphaFoldDB" id="A0AAD6WWE5"/>
<gene>
    <name evidence="2" type="ORF">C8F04DRAFT_1266691</name>
</gene>
<reference evidence="2" key="1">
    <citation type="submission" date="2023-03" db="EMBL/GenBank/DDBJ databases">
        <title>Massive genome expansion in bonnet fungi (Mycena s.s.) driven by repeated elements and novel gene families across ecological guilds.</title>
        <authorList>
            <consortium name="Lawrence Berkeley National Laboratory"/>
            <person name="Harder C.B."/>
            <person name="Miyauchi S."/>
            <person name="Viragh M."/>
            <person name="Kuo A."/>
            <person name="Thoen E."/>
            <person name="Andreopoulos B."/>
            <person name="Lu D."/>
            <person name="Skrede I."/>
            <person name="Drula E."/>
            <person name="Henrissat B."/>
            <person name="Morin E."/>
            <person name="Kohler A."/>
            <person name="Barry K."/>
            <person name="LaButti K."/>
            <person name="Morin E."/>
            <person name="Salamov A."/>
            <person name="Lipzen A."/>
            <person name="Mereny Z."/>
            <person name="Hegedus B."/>
            <person name="Baldrian P."/>
            <person name="Stursova M."/>
            <person name="Weitz H."/>
            <person name="Taylor A."/>
            <person name="Grigoriev I.V."/>
            <person name="Nagy L.G."/>
            <person name="Martin F."/>
            <person name="Kauserud H."/>
        </authorList>
    </citation>
    <scope>NUCLEOTIDE SEQUENCE</scope>
    <source>
        <strain evidence="2">CBHHK200</strain>
    </source>
</reference>
<dbReference type="EMBL" id="JARJCM010000120">
    <property type="protein sequence ID" value="KAJ7027742.1"/>
    <property type="molecule type" value="Genomic_DNA"/>
</dbReference>
<accession>A0AAD6WWE5</accession>
<proteinExistence type="predicted"/>
<comment type="caution">
    <text evidence="2">The sequence shown here is derived from an EMBL/GenBank/DDBJ whole genome shotgun (WGS) entry which is preliminary data.</text>
</comment>
<keyword evidence="3" id="KW-1185">Reference proteome</keyword>
<feature type="region of interest" description="Disordered" evidence="1">
    <location>
        <begin position="268"/>
        <end position="298"/>
    </location>
</feature>
<feature type="region of interest" description="Disordered" evidence="1">
    <location>
        <begin position="69"/>
        <end position="102"/>
    </location>
</feature>
<name>A0AAD6WWE5_9AGAR</name>
<evidence type="ECO:0000313" key="3">
    <source>
        <dbReference type="Proteomes" id="UP001218188"/>
    </source>
</evidence>